<protein>
    <recommendedName>
        <fullName evidence="4">DUF2905 domain-containing protein</fullName>
    </recommendedName>
</protein>
<dbReference type="RefSeq" id="WP_089322163.1">
    <property type="nucleotide sequence ID" value="NZ_FZOB01000001.1"/>
</dbReference>
<accession>A0A238XMX5</accession>
<organism evidence="2 3">
    <name type="scientific">Desulfurobacterium atlanticum</name>
    <dbReference type="NCBI Taxonomy" id="240169"/>
    <lineage>
        <taxon>Bacteria</taxon>
        <taxon>Pseudomonadati</taxon>
        <taxon>Aquificota</taxon>
        <taxon>Aquificia</taxon>
        <taxon>Desulfurobacteriales</taxon>
        <taxon>Desulfurobacteriaceae</taxon>
        <taxon>Desulfurobacterium</taxon>
    </lineage>
</organism>
<evidence type="ECO:0008006" key="4">
    <source>
        <dbReference type="Google" id="ProtNLM"/>
    </source>
</evidence>
<gene>
    <name evidence="2" type="ORF">SAMN06265340_101125</name>
</gene>
<reference evidence="3" key="1">
    <citation type="submission" date="2017-06" db="EMBL/GenBank/DDBJ databases">
        <authorList>
            <person name="Varghese N."/>
            <person name="Submissions S."/>
        </authorList>
    </citation>
    <scope>NUCLEOTIDE SEQUENCE [LARGE SCALE GENOMIC DNA]</scope>
    <source>
        <strain evidence="3">DSM 15668</strain>
    </source>
</reference>
<keyword evidence="3" id="KW-1185">Reference proteome</keyword>
<name>A0A238XMX5_9BACT</name>
<evidence type="ECO:0000256" key="1">
    <source>
        <dbReference type="SAM" id="Phobius"/>
    </source>
</evidence>
<dbReference type="AlphaFoldDB" id="A0A238XMX5"/>
<evidence type="ECO:0000313" key="2">
    <source>
        <dbReference type="EMBL" id="SNR60366.1"/>
    </source>
</evidence>
<dbReference type="InterPro" id="IPR021320">
    <property type="entry name" value="DUF2905"/>
</dbReference>
<dbReference type="EMBL" id="FZOB01000001">
    <property type="protein sequence ID" value="SNR60366.1"/>
    <property type="molecule type" value="Genomic_DNA"/>
</dbReference>
<feature type="transmembrane region" description="Helical" evidence="1">
    <location>
        <begin position="48"/>
        <end position="71"/>
    </location>
</feature>
<dbReference type="PANTHER" id="PTHR36443">
    <property type="entry name" value="BSR5223 PROTEIN"/>
    <property type="match status" value="1"/>
</dbReference>
<keyword evidence="1" id="KW-0472">Membrane</keyword>
<evidence type="ECO:0000313" key="3">
    <source>
        <dbReference type="Proteomes" id="UP000198405"/>
    </source>
</evidence>
<dbReference type="Pfam" id="PF11146">
    <property type="entry name" value="DUF2905"/>
    <property type="match status" value="1"/>
</dbReference>
<keyword evidence="1" id="KW-0812">Transmembrane</keyword>
<proteinExistence type="predicted"/>
<dbReference type="PANTHER" id="PTHR36443:SF1">
    <property type="entry name" value="BSR5223 PROTEIN"/>
    <property type="match status" value="1"/>
</dbReference>
<dbReference type="Proteomes" id="UP000198405">
    <property type="component" value="Unassembled WGS sequence"/>
</dbReference>
<feature type="transmembrane region" description="Helical" evidence="1">
    <location>
        <begin position="7"/>
        <end position="28"/>
    </location>
</feature>
<sequence>MEEIGKMLLYFGLMIAFFGFLLILISKLPGGFPLGRLPGDIYIKRDNFVFYFPITTSILISIIISLIFYLLSKVR</sequence>
<keyword evidence="1" id="KW-1133">Transmembrane helix</keyword>